<comment type="caution">
    <text evidence="1">The sequence shown here is derived from an EMBL/GenBank/DDBJ whole genome shotgun (WGS) entry which is preliminary data.</text>
</comment>
<name>A0A811UY68_CERCA</name>
<protein>
    <submittedName>
        <fullName evidence="1">(Mediterranean fruit fly) hypothetical protein</fullName>
    </submittedName>
</protein>
<gene>
    <name evidence="1" type="ORF">CCAP1982_LOCUS11720</name>
</gene>
<evidence type="ECO:0000313" key="2">
    <source>
        <dbReference type="Proteomes" id="UP000606786"/>
    </source>
</evidence>
<proteinExistence type="predicted"/>
<evidence type="ECO:0000313" key="1">
    <source>
        <dbReference type="EMBL" id="CAD7003258.1"/>
    </source>
</evidence>
<reference evidence="1" key="1">
    <citation type="submission" date="2020-11" db="EMBL/GenBank/DDBJ databases">
        <authorList>
            <person name="Whitehead M."/>
        </authorList>
    </citation>
    <scope>NUCLEOTIDE SEQUENCE</scope>
    <source>
        <strain evidence="1">EGII</strain>
    </source>
</reference>
<organism evidence="1 2">
    <name type="scientific">Ceratitis capitata</name>
    <name type="common">Mediterranean fruit fly</name>
    <name type="synonym">Tephritis capitata</name>
    <dbReference type="NCBI Taxonomy" id="7213"/>
    <lineage>
        <taxon>Eukaryota</taxon>
        <taxon>Metazoa</taxon>
        <taxon>Ecdysozoa</taxon>
        <taxon>Arthropoda</taxon>
        <taxon>Hexapoda</taxon>
        <taxon>Insecta</taxon>
        <taxon>Pterygota</taxon>
        <taxon>Neoptera</taxon>
        <taxon>Endopterygota</taxon>
        <taxon>Diptera</taxon>
        <taxon>Brachycera</taxon>
        <taxon>Muscomorpha</taxon>
        <taxon>Tephritoidea</taxon>
        <taxon>Tephritidae</taxon>
        <taxon>Ceratitis</taxon>
        <taxon>Ceratitis</taxon>
    </lineage>
</organism>
<sequence>MSPKVQFTLEEMAKIALGAPELTSASIHALHILIELILKKLDCQNDVVSLKGIESDCLVKLLKESKPAQLTAVTKLEKSVEEVKSKLENHIQTARKFSHLSQMKYDLKDWEKYKVHSESTCAPCGKELNLACFMRRIAEPMILSFFEFEEEIKCLNEDMNDLILHAVANLEKLALVEGCLQAVEDLKEKIDQHNLKFLGTMEEVQDILDFKLDKLQIPALKRYITINLNRIEARIAVIQNKVDCPKPPGIISSGLRCLSCGEHQVCAEKGVHTVSLLPDAHTARAIRMPRTCKCSKGDLKLNRVFGKKVLNPDIISHPISKRQTEPKGLSSTVLIKNCEVVCLEDFRLFEGIDGNLYHKG</sequence>
<dbReference type="AlphaFoldDB" id="A0A811UY68"/>
<keyword evidence="2" id="KW-1185">Reference proteome</keyword>
<accession>A0A811UY68</accession>
<dbReference type="EMBL" id="CAJHJT010000034">
    <property type="protein sequence ID" value="CAD7003258.1"/>
    <property type="molecule type" value="Genomic_DNA"/>
</dbReference>
<dbReference type="OrthoDB" id="5981048at2759"/>
<dbReference type="Proteomes" id="UP000606786">
    <property type="component" value="Unassembled WGS sequence"/>
</dbReference>